<dbReference type="Proteomes" id="UP000799439">
    <property type="component" value="Unassembled WGS sequence"/>
</dbReference>
<dbReference type="InterPro" id="IPR053221">
    <property type="entry name" value="Burnettramic_acid_biosynth"/>
</dbReference>
<evidence type="ECO:0000256" key="1">
    <source>
        <dbReference type="SAM" id="MobiDB-lite"/>
    </source>
</evidence>
<dbReference type="EMBL" id="ML996087">
    <property type="protein sequence ID" value="KAF2152148.1"/>
    <property type="molecule type" value="Genomic_DNA"/>
</dbReference>
<feature type="region of interest" description="Disordered" evidence="1">
    <location>
        <begin position="27"/>
        <end position="62"/>
    </location>
</feature>
<evidence type="ECO:0000313" key="3">
    <source>
        <dbReference type="Proteomes" id="UP000799439"/>
    </source>
</evidence>
<dbReference type="AlphaFoldDB" id="A0A9P4J4A5"/>
<organism evidence="2 3">
    <name type="scientific">Myriangium duriaei CBS 260.36</name>
    <dbReference type="NCBI Taxonomy" id="1168546"/>
    <lineage>
        <taxon>Eukaryota</taxon>
        <taxon>Fungi</taxon>
        <taxon>Dikarya</taxon>
        <taxon>Ascomycota</taxon>
        <taxon>Pezizomycotina</taxon>
        <taxon>Dothideomycetes</taxon>
        <taxon>Dothideomycetidae</taxon>
        <taxon>Myriangiales</taxon>
        <taxon>Myriangiaceae</taxon>
        <taxon>Myriangium</taxon>
    </lineage>
</organism>
<gene>
    <name evidence="2" type="ORF">K461DRAFT_294985</name>
</gene>
<dbReference type="PANTHER" id="PTHR38887">
    <property type="entry name" value="CHROMOSOME 21, WHOLE GENOME SHOTGUN SEQUENCE"/>
    <property type="match status" value="1"/>
</dbReference>
<feature type="compositionally biased region" description="Polar residues" evidence="1">
    <location>
        <begin position="45"/>
        <end position="57"/>
    </location>
</feature>
<name>A0A9P4J4A5_9PEZI</name>
<dbReference type="PANTHER" id="PTHR38887:SF1">
    <property type="entry name" value="RAS MODIFICATION PROTEIN ERF4"/>
    <property type="match status" value="1"/>
</dbReference>
<comment type="caution">
    <text evidence="2">The sequence shown here is derived from an EMBL/GenBank/DDBJ whole genome shotgun (WGS) entry which is preliminary data.</text>
</comment>
<feature type="compositionally biased region" description="Basic and acidic residues" evidence="1">
    <location>
        <begin position="30"/>
        <end position="44"/>
    </location>
</feature>
<reference evidence="2" key="1">
    <citation type="journal article" date="2020" name="Stud. Mycol.">
        <title>101 Dothideomycetes genomes: a test case for predicting lifestyles and emergence of pathogens.</title>
        <authorList>
            <person name="Haridas S."/>
            <person name="Albert R."/>
            <person name="Binder M."/>
            <person name="Bloem J."/>
            <person name="Labutti K."/>
            <person name="Salamov A."/>
            <person name="Andreopoulos B."/>
            <person name="Baker S."/>
            <person name="Barry K."/>
            <person name="Bills G."/>
            <person name="Bluhm B."/>
            <person name="Cannon C."/>
            <person name="Castanera R."/>
            <person name="Culley D."/>
            <person name="Daum C."/>
            <person name="Ezra D."/>
            <person name="Gonzalez J."/>
            <person name="Henrissat B."/>
            <person name="Kuo A."/>
            <person name="Liang C."/>
            <person name="Lipzen A."/>
            <person name="Lutzoni F."/>
            <person name="Magnuson J."/>
            <person name="Mondo S."/>
            <person name="Nolan M."/>
            <person name="Ohm R."/>
            <person name="Pangilinan J."/>
            <person name="Park H.-J."/>
            <person name="Ramirez L."/>
            <person name="Alfaro M."/>
            <person name="Sun H."/>
            <person name="Tritt A."/>
            <person name="Yoshinaga Y."/>
            <person name="Zwiers L.-H."/>
            <person name="Turgeon B."/>
            <person name="Goodwin S."/>
            <person name="Spatafora J."/>
            <person name="Crous P."/>
            <person name="Grigoriev I."/>
        </authorList>
    </citation>
    <scope>NUCLEOTIDE SEQUENCE</scope>
    <source>
        <strain evidence="2">CBS 260.36</strain>
    </source>
</reference>
<keyword evidence="3" id="KW-1185">Reference proteome</keyword>
<dbReference type="OrthoDB" id="3433125at2759"/>
<sequence>MVTQRLARAVGSAVGLAQESYAHNKAKKAAAAERKDDDQLKVDQSRANVHDSNAPSDSENDIEYDSDAWAQDGAQGHLVEQRGSMNTTDKAAEFNIDQFIRRHTPPKVTDSHGLIAPVMIPQRRPGSSLRGFVRAYAPPLAACDVERDAWLEFMTGFHQSIKGQRNFNIANLAFALSVLTYTVSFGPSVVVHFSALAVHSSIEAARRMYINNERLAYLDEMNERYFKPRGLFVLMMKFDSSRNGNEVVDFDTEAFTAVSKREDPTRTKAKDLVNPTSGSTLASQMPEVCPLEFPELDAATPEQRKNGFRRAMAFTSDYFDRRSQALFDEHNPDSKLSVQQKPFAGKYADPTTFENSGIIGVLTGGYIDRGQRKWERRNQQRLASGRKPLQPGERGGLIGGAIQTVRKAVQENVIYLLVVKMPTEGELAKAAALQAKLKQENPKWYEKLRLRVNMSK</sequence>
<evidence type="ECO:0000313" key="2">
    <source>
        <dbReference type="EMBL" id="KAF2152148.1"/>
    </source>
</evidence>
<accession>A0A9P4J4A5</accession>
<protein>
    <submittedName>
        <fullName evidence="2">Uncharacterized protein</fullName>
    </submittedName>
</protein>
<proteinExistence type="predicted"/>